<comment type="cofactor">
    <cofactor evidence="4">
        <name>Zn(2+)</name>
        <dbReference type="ChEBI" id="CHEBI:29105"/>
    </cofactor>
    <text evidence="4">Binds 1 zinc ion per subunit.</text>
</comment>
<dbReference type="PANTHER" id="PTHR43175">
    <property type="entry name" value="CARBONIC ANHYDRASE"/>
    <property type="match status" value="1"/>
</dbReference>
<protein>
    <recommendedName>
        <fullName evidence="5">Carbonic anhydrase</fullName>
        <ecNumber evidence="5">4.2.1.1</ecNumber>
    </recommendedName>
    <alternativeName>
        <fullName evidence="5">Carbonate dehydratase</fullName>
    </alternativeName>
</protein>
<keyword evidence="5" id="KW-0456">Lyase</keyword>
<dbReference type="Pfam" id="PF00484">
    <property type="entry name" value="Pro_CA"/>
    <property type="match status" value="1"/>
</dbReference>
<dbReference type="OrthoDB" id="2977752at2759"/>
<evidence type="ECO:0000256" key="5">
    <source>
        <dbReference type="RuleBase" id="RU003956"/>
    </source>
</evidence>
<sequence>MSQQSNRLDDLLARNMKYQQTYTPPPSLAAIKASLPPSPVGIAIVSCADPRVIPENFMGFSVGECAVIRNTGGRAANALPSILILDSVIPMQAVAIVHHTDCGVTHVTEASMRAHLSKLAPGHTEAISKMDFQIFEAATLEASVVEDMRLVRASPYIRKEMPVRGFVLDIETGVLKEIEADKVGV</sequence>
<dbReference type="InterPro" id="IPR001765">
    <property type="entry name" value="Carbonic_anhydrase"/>
</dbReference>
<gene>
    <name evidence="6" type="ORF">FIBSPDRAFT_526279</name>
</gene>
<feature type="binding site" evidence="4">
    <location>
        <position position="47"/>
    </location>
    <ligand>
        <name>Zn(2+)</name>
        <dbReference type="ChEBI" id="CHEBI:29105"/>
    </ligand>
</feature>
<dbReference type="EMBL" id="KV417551">
    <property type="protein sequence ID" value="KZP20948.1"/>
    <property type="molecule type" value="Genomic_DNA"/>
</dbReference>
<keyword evidence="7" id="KW-1185">Reference proteome</keyword>
<dbReference type="EC" id="4.2.1.1" evidence="5"/>
<keyword evidence="2 4" id="KW-0479">Metal-binding</keyword>
<evidence type="ECO:0000256" key="1">
    <source>
        <dbReference type="ARBA" id="ARBA00006217"/>
    </source>
</evidence>
<dbReference type="AlphaFoldDB" id="A0A166JK45"/>
<feature type="binding site" evidence="4">
    <location>
        <position position="102"/>
    </location>
    <ligand>
        <name>Zn(2+)</name>
        <dbReference type="ChEBI" id="CHEBI:29105"/>
    </ligand>
</feature>
<proteinExistence type="inferred from homology"/>
<dbReference type="STRING" id="436010.A0A166JK45"/>
<dbReference type="Gene3D" id="3.40.1050.10">
    <property type="entry name" value="Carbonic anhydrase"/>
    <property type="match status" value="1"/>
</dbReference>
<accession>A0A166JK45</accession>
<evidence type="ECO:0000313" key="7">
    <source>
        <dbReference type="Proteomes" id="UP000076532"/>
    </source>
</evidence>
<evidence type="ECO:0000256" key="2">
    <source>
        <dbReference type="ARBA" id="ARBA00022723"/>
    </source>
</evidence>
<feature type="binding site" evidence="4">
    <location>
        <position position="49"/>
    </location>
    <ligand>
        <name>Zn(2+)</name>
        <dbReference type="ChEBI" id="CHEBI:29105"/>
    </ligand>
</feature>
<organism evidence="6 7">
    <name type="scientific">Athelia psychrophila</name>
    <dbReference type="NCBI Taxonomy" id="1759441"/>
    <lineage>
        <taxon>Eukaryota</taxon>
        <taxon>Fungi</taxon>
        <taxon>Dikarya</taxon>
        <taxon>Basidiomycota</taxon>
        <taxon>Agaricomycotina</taxon>
        <taxon>Agaricomycetes</taxon>
        <taxon>Agaricomycetidae</taxon>
        <taxon>Atheliales</taxon>
        <taxon>Atheliaceae</taxon>
        <taxon>Athelia</taxon>
    </lineage>
</organism>
<evidence type="ECO:0000256" key="4">
    <source>
        <dbReference type="PIRSR" id="PIRSR601765-1"/>
    </source>
</evidence>
<dbReference type="SUPFAM" id="SSF53056">
    <property type="entry name" value="beta-carbonic anhydrase, cab"/>
    <property type="match status" value="1"/>
</dbReference>
<comment type="similarity">
    <text evidence="1 5">Belongs to the beta-class carbonic anhydrase family.</text>
</comment>
<feature type="binding site" evidence="4">
    <location>
        <position position="99"/>
    </location>
    <ligand>
        <name>Zn(2+)</name>
        <dbReference type="ChEBI" id="CHEBI:29105"/>
    </ligand>
</feature>
<reference evidence="6 7" key="1">
    <citation type="journal article" date="2016" name="Mol. Biol. Evol.">
        <title>Comparative Genomics of Early-Diverging Mushroom-Forming Fungi Provides Insights into the Origins of Lignocellulose Decay Capabilities.</title>
        <authorList>
            <person name="Nagy L.G."/>
            <person name="Riley R."/>
            <person name="Tritt A."/>
            <person name="Adam C."/>
            <person name="Daum C."/>
            <person name="Floudas D."/>
            <person name="Sun H."/>
            <person name="Yadav J.S."/>
            <person name="Pangilinan J."/>
            <person name="Larsson K.H."/>
            <person name="Matsuura K."/>
            <person name="Barry K."/>
            <person name="Labutti K."/>
            <person name="Kuo R."/>
            <person name="Ohm R.A."/>
            <person name="Bhattacharya S.S."/>
            <person name="Shirouzu T."/>
            <person name="Yoshinaga Y."/>
            <person name="Martin F.M."/>
            <person name="Grigoriev I.V."/>
            <person name="Hibbett D.S."/>
        </authorList>
    </citation>
    <scope>NUCLEOTIDE SEQUENCE [LARGE SCALE GENOMIC DNA]</scope>
    <source>
        <strain evidence="6 7">CBS 109695</strain>
    </source>
</reference>
<comment type="catalytic activity">
    <reaction evidence="5">
        <text>hydrogencarbonate + H(+) = CO2 + H2O</text>
        <dbReference type="Rhea" id="RHEA:10748"/>
        <dbReference type="ChEBI" id="CHEBI:15377"/>
        <dbReference type="ChEBI" id="CHEBI:15378"/>
        <dbReference type="ChEBI" id="CHEBI:16526"/>
        <dbReference type="ChEBI" id="CHEBI:17544"/>
        <dbReference type="EC" id="4.2.1.1"/>
    </reaction>
</comment>
<comment type="function">
    <text evidence="5">Reversible hydration of carbon dioxide.</text>
</comment>
<name>A0A166JK45_9AGAM</name>
<dbReference type="GO" id="GO:0004089">
    <property type="term" value="F:carbonate dehydratase activity"/>
    <property type="evidence" value="ECO:0007669"/>
    <property type="project" value="UniProtKB-UniRule"/>
</dbReference>
<evidence type="ECO:0000256" key="3">
    <source>
        <dbReference type="ARBA" id="ARBA00022833"/>
    </source>
</evidence>
<dbReference type="PANTHER" id="PTHR43175:SF3">
    <property type="entry name" value="CARBON DISULFIDE HYDROLASE"/>
    <property type="match status" value="1"/>
</dbReference>
<keyword evidence="3 4" id="KW-0862">Zinc</keyword>
<dbReference type="GO" id="GO:0008270">
    <property type="term" value="F:zinc ion binding"/>
    <property type="evidence" value="ECO:0007669"/>
    <property type="project" value="UniProtKB-UniRule"/>
</dbReference>
<dbReference type="CDD" id="cd03379">
    <property type="entry name" value="beta_CA_cladeD"/>
    <property type="match status" value="1"/>
</dbReference>
<dbReference type="InterPro" id="IPR036874">
    <property type="entry name" value="Carbonic_anhydrase_sf"/>
</dbReference>
<evidence type="ECO:0000313" key="6">
    <source>
        <dbReference type="EMBL" id="KZP20948.1"/>
    </source>
</evidence>
<dbReference type="SMART" id="SM00947">
    <property type="entry name" value="Pro_CA"/>
    <property type="match status" value="1"/>
</dbReference>
<dbReference type="Proteomes" id="UP000076532">
    <property type="component" value="Unassembled WGS sequence"/>
</dbReference>